<dbReference type="GO" id="GO:0046872">
    <property type="term" value="F:metal ion binding"/>
    <property type="evidence" value="ECO:0007669"/>
    <property type="project" value="InterPro"/>
</dbReference>
<protein>
    <submittedName>
        <fullName evidence="4">High-affinity zinc uptake system binding-protein ZnuA</fullName>
    </submittedName>
</protein>
<dbReference type="PRINTS" id="PR00691">
    <property type="entry name" value="ADHESINB"/>
</dbReference>
<dbReference type="GO" id="GO:0007155">
    <property type="term" value="P:cell adhesion"/>
    <property type="evidence" value="ECO:0007669"/>
    <property type="project" value="InterPro"/>
</dbReference>
<dbReference type="PRINTS" id="PR00690">
    <property type="entry name" value="ADHESNFAMILY"/>
</dbReference>
<name>A0A645ADH7_9ZZZZ</name>
<proteinExistence type="inferred from homology"/>
<dbReference type="Gene3D" id="3.40.50.1980">
    <property type="entry name" value="Nitrogenase molybdenum iron protein domain"/>
    <property type="match status" value="2"/>
</dbReference>
<evidence type="ECO:0000256" key="1">
    <source>
        <dbReference type="ARBA" id="ARBA00011028"/>
    </source>
</evidence>
<gene>
    <name evidence="4" type="primary">znuA_21</name>
    <name evidence="4" type="ORF">SDC9_97968</name>
</gene>
<evidence type="ECO:0000256" key="3">
    <source>
        <dbReference type="ARBA" id="ARBA00022729"/>
    </source>
</evidence>
<comment type="similarity">
    <text evidence="1">Belongs to the bacterial solute-binding protein 9 family.</text>
</comment>
<dbReference type="EMBL" id="VSSQ01013313">
    <property type="protein sequence ID" value="MPM51220.1"/>
    <property type="molecule type" value="Genomic_DNA"/>
</dbReference>
<dbReference type="PANTHER" id="PTHR42953:SF3">
    <property type="entry name" value="HIGH-AFFINITY ZINC UPTAKE SYSTEM PROTEIN ZNUA"/>
    <property type="match status" value="1"/>
</dbReference>
<keyword evidence="3" id="KW-0732">Signal</keyword>
<dbReference type="AlphaFoldDB" id="A0A645ADH7"/>
<dbReference type="InterPro" id="IPR006127">
    <property type="entry name" value="ZnuA-like"/>
</dbReference>
<sequence>MNGSRVLAGVSALAAVALLGACAGSPSSAPSSGPKRVVAAIYPYEWLARQIGGDRVTVEGLLPPGGEAHDLELTPQQVADVTTRGDLIIYESAFQAAVDNAVGQGTRGRALDTRTLVQNLDTTETAAGHDLETPTSAHDHAADPHVWLDPTNMVTMATAVRDELVALDPAGTDSYRANTDTVTAELKALDGDYSAGLATCERRGFVTSHEAFGYLAQRYNLQQISIRGLDATVEPTAARIAEVQDLAKREGITTIFYETAVSPAVSRSIAQDVGLRTDVLDPLEARPTDTSRGADYLGVMRANLQSLRTANGCR</sequence>
<dbReference type="InterPro" id="IPR006129">
    <property type="entry name" value="AdhesinB"/>
</dbReference>
<reference evidence="4" key="1">
    <citation type="submission" date="2019-08" db="EMBL/GenBank/DDBJ databases">
        <authorList>
            <person name="Kucharzyk K."/>
            <person name="Murdoch R.W."/>
            <person name="Higgins S."/>
            <person name="Loffler F."/>
        </authorList>
    </citation>
    <scope>NUCLEOTIDE SEQUENCE</scope>
</reference>
<dbReference type="Pfam" id="PF01297">
    <property type="entry name" value="ZnuA"/>
    <property type="match status" value="1"/>
</dbReference>
<dbReference type="PROSITE" id="PS51257">
    <property type="entry name" value="PROKAR_LIPOPROTEIN"/>
    <property type="match status" value="1"/>
</dbReference>
<comment type="caution">
    <text evidence="4">The sequence shown here is derived from an EMBL/GenBank/DDBJ whole genome shotgun (WGS) entry which is preliminary data.</text>
</comment>
<evidence type="ECO:0000256" key="2">
    <source>
        <dbReference type="ARBA" id="ARBA00022448"/>
    </source>
</evidence>
<evidence type="ECO:0000313" key="4">
    <source>
        <dbReference type="EMBL" id="MPM51220.1"/>
    </source>
</evidence>
<dbReference type="SUPFAM" id="SSF53807">
    <property type="entry name" value="Helical backbone' metal receptor"/>
    <property type="match status" value="1"/>
</dbReference>
<dbReference type="InterPro" id="IPR050492">
    <property type="entry name" value="Bact_metal-bind_prot9"/>
</dbReference>
<dbReference type="InterPro" id="IPR006128">
    <property type="entry name" value="Lipoprotein_PsaA-like"/>
</dbReference>
<organism evidence="4">
    <name type="scientific">bioreactor metagenome</name>
    <dbReference type="NCBI Taxonomy" id="1076179"/>
    <lineage>
        <taxon>unclassified sequences</taxon>
        <taxon>metagenomes</taxon>
        <taxon>ecological metagenomes</taxon>
    </lineage>
</organism>
<keyword evidence="2" id="KW-0813">Transport</keyword>
<dbReference type="PANTHER" id="PTHR42953">
    <property type="entry name" value="HIGH-AFFINITY ZINC UPTAKE SYSTEM PROTEIN ZNUA-RELATED"/>
    <property type="match status" value="1"/>
</dbReference>
<accession>A0A645ADH7</accession>
<dbReference type="GO" id="GO:0030001">
    <property type="term" value="P:metal ion transport"/>
    <property type="evidence" value="ECO:0007669"/>
    <property type="project" value="InterPro"/>
</dbReference>